<accession>A0A3G2V1Q7</accession>
<dbReference type="InterPro" id="IPR008767">
    <property type="entry name" value="Phage_SPP1_head-tail_adaptor"/>
</dbReference>
<name>A0A3G2V1Q7_SPHYA</name>
<dbReference type="Gene3D" id="2.40.10.270">
    <property type="entry name" value="Bacteriophage SPP1 head-tail adaptor protein"/>
    <property type="match status" value="1"/>
</dbReference>
<dbReference type="Proteomes" id="UP000280708">
    <property type="component" value="Chromosome"/>
</dbReference>
<dbReference type="RefSeq" id="WP_122129828.1">
    <property type="nucleotide sequence ID" value="NZ_CP033230.1"/>
</dbReference>
<protein>
    <submittedName>
        <fullName evidence="1">Head-tail adaptor protein</fullName>
    </submittedName>
</protein>
<proteinExistence type="predicted"/>
<gene>
    <name evidence="1" type="ORF">EBF16_16355</name>
</gene>
<reference evidence="1 2" key="1">
    <citation type="submission" date="2018-10" db="EMBL/GenBank/DDBJ databases">
        <title>Characterization and genome analysis of a novel bacterium Sphingobium yanoikuyae SJTF8 capable of degrading PAHs.</title>
        <authorList>
            <person name="Yin C."/>
            <person name="Xiong W."/>
            <person name="Liang R."/>
        </authorList>
    </citation>
    <scope>NUCLEOTIDE SEQUENCE [LARGE SCALE GENOMIC DNA]</scope>
    <source>
        <strain evidence="1 2">SJTF8</strain>
    </source>
</reference>
<evidence type="ECO:0000313" key="1">
    <source>
        <dbReference type="EMBL" id="AYO78321.1"/>
    </source>
</evidence>
<organism evidence="1 2">
    <name type="scientific">Sphingobium yanoikuyae</name>
    <name type="common">Sphingomonas yanoikuyae</name>
    <dbReference type="NCBI Taxonomy" id="13690"/>
    <lineage>
        <taxon>Bacteria</taxon>
        <taxon>Pseudomonadati</taxon>
        <taxon>Pseudomonadota</taxon>
        <taxon>Alphaproteobacteria</taxon>
        <taxon>Sphingomonadales</taxon>
        <taxon>Sphingomonadaceae</taxon>
        <taxon>Sphingobium</taxon>
    </lineage>
</organism>
<evidence type="ECO:0000313" key="2">
    <source>
        <dbReference type="Proteomes" id="UP000280708"/>
    </source>
</evidence>
<dbReference type="AlphaFoldDB" id="A0A3G2V1Q7"/>
<dbReference type="InterPro" id="IPR038666">
    <property type="entry name" value="SSP1_head-tail_sf"/>
</dbReference>
<sequence>MALGSLRAGRRDKRIAIERRAPVTDGYGDESEGWSLFVKAWASIYYGSGSELREAAQRCGVQSASFDLLSNSDTREISILNHRIVADGAVWNITARQDLGRNAGVRLTAVRAVG</sequence>
<dbReference type="Pfam" id="PF05521">
    <property type="entry name" value="Phage_HCP"/>
    <property type="match status" value="1"/>
</dbReference>
<dbReference type="EMBL" id="CP033230">
    <property type="protein sequence ID" value="AYO78321.1"/>
    <property type="molecule type" value="Genomic_DNA"/>
</dbReference>